<evidence type="ECO:0000313" key="6">
    <source>
        <dbReference type="EMBL" id="REE25085.1"/>
    </source>
</evidence>
<sequence length="515" mass="60138">MFLTITCFLLSISLYSQQNDLVLKAEELVYSNPNEAVKIADHLLSISREPQEIAIANLLLTKGYLTNGDLKKAIIYAFEVANKLDKVPVETQVENTIIKATLLRELYLDTQSLEYLNKATMLTSSMTSEKEHFEFRILLEHINLLLDRLDTAVAIADLKDVKIQFKNLLKTNLDERRAYYFAKARAFNSINQYDSAFVYMDKTFDLINASKKNNLYEKALIYKESGLLFLKNKEFRKSKEALFIGLQFAEILDNSFLLEQINRDLAINYIATNQKSEHKVYYEKFLFLNNSVEEIEEGAVNTYFNIISDHEKNQLHDYDQKYEKQLYSALIGALSIFIIGFLIIFKSENRKKRLREILNYLELSRNFYSKVKPSIPLVKQRTKRLFIPEETEQNIILKLKRFEKSLKYLNKDMSLALLAGQFETNTKYLSEVINKNYNDNFNTFINKLRINYIIEKLKNDTNYINYKISFLADESGFSSHSNFTTVFKGIVGMSPVTFINLLKEEREEIIKNKKT</sequence>
<accession>A0A3D9N0M6</accession>
<comment type="caution">
    <text evidence="6">The sequence shown here is derived from an EMBL/GenBank/DDBJ whole genome shotgun (WGS) entry which is preliminary data.</text>
</comment>
<keyword evidence="1" id="KW-0805">Transcription regulation</keyword>
<keyword evidence="3" id="KW-0804">Transcription</keyword>
<dbReference type="PROSITE" id="PS01124">
    <property type="entry name" value="HTH_ARAC_FAMILY_2"/>
    <property type="match status" value="1"/>
</dbReference>
<evidence type="ECO:0000259" key="5">
    <source>
        <dbReference type="PROSITE" id="PS01124"/>
    </source>
</evidence>
<evidence type="ECO:0000256" key="1">
    <source>
        <dbReference type="ARBA" id="ARBA00023015"/>
    </source>
</evidence>
<proteinExistence type="predicted"/>
<feature type="domain" description="HTH araC/xylS-type" evidence="5">
    <location>
        <begin position="409"/>
        <end position="501"/>
    </location>
</feature>
<dbReference type="AlphaFoldDB" id="A0A3D9N0M6"/>
<dbReference type="InterPro" id="IPR018060">
    <property type="entry name" value="HTH_AraC"/>
</dbReference>
<dbReference type="PANTHER" id="PTHR43280">
    <property type="entry name" value="ARAC-FAMILY TRANSCRIPTIONAL REGULATOR"/>
    <property type="match status" value="1"/>
</dbReference>
<dbReference type="Gene3D" id="1.10.10.60">
    <property type="entry name" value="Homeodomain-like"/>
    <property type="match status" value="2"/>
</dbReference>
<dbReference type="Proteomes" id="UP000256919">
    <property type="component" value="Unassembled WGS sequence"/>
</dbReference>
<evidence type="ECO:0000256" key="4">
    <source>
        <dbReference type="SAM" id="Phobius"/>
    </source>
</evidence>
<keyword evidence="4" id="KW-0812">Transmembrane</keyword>
<name>A0A3D9N0M6_9FLAO</name>
<dbReference type="InterPro" id="IPR009057">
    <property type="entry name" value="Homeodomain-like_sf"/>
</dbReference>
<keyword evidence="4" id="KW-0472">Membrane</keyword>
<dbReference type="PANTHER" id="PTHR43280:SF34">
    <property type="entry name" value="ARAC-FAMILY TRANSCRIPTIONAL REGULATOR"/>
    <property type="match status" value="1"/>
</dbReference>
<keyword evidence="7" id="KW-1185">Reference proteome</keyword>
<dbReference type="GO" id="GO:0043565">
    <property type="term" value="F:sequence-specific DNA binding"/>
    <property type="evidence" value="ECO:0007669"/>
    <property type="project" value="InterPro"/>
</dbReference>
<organism evidence="6 7">
    <name type="scientific">Winogradskyella pacifica</name>
    <dbReference type="NCBI Taxonomy" id="664642"/>
    <lineage>
        <taxon>Bacteria</taxon>
        <taxon>Pseudomonadati</taxon>
        <taxon>Bacteroidota</taxon>
        <taxon>Flavobacteriia</taxon>
        <taxon>Flavobacteriales</taxon>
        <taxon>Flavobacteriaceae</taxon>
        <taxon>Winogradskyella</taxon>
    </lineage>
</organism>
<evidence type="ECO:0000256" key="3">
    <source>
        <dbReference type="ARBA" id="ARBA00023163"/>
    </source>
</evidence>
<protein>
    <submittedName>
        <fullName evidence="6">Helix-turn-helix protein</fullName>
    </submittedName>
</protein>
<gene>
    <name evidence="6" type="ORF">DFQ09_103395</name>
</gene>
<reference evidence="6 7" key="1">
    <citation type="submission" date="2018-07" db="EMBL/GenBank/DDBJ databases">
        <title>Genomic Encyclopedia of Type Strains, Phase III (KMG-III): the genomes of soil and plant-associated and newly described type strains.</title>
        <authorList>
            <person name="Whitman W."/>
        </authorList>
    </citation>
    <scope>NUCLEOTIDE SEQUENCE [LARGE SCALE GENOMIC DNA]</scope>
    <source>
        <strain evidence="6 7">CECT 7948</strain>
    </source>
</reference>
<feature type="transmembrane region" description="Helical" evidence="4">
    <location>
        <begin position="326"/>
        <end position="345"/>
    </location>
</feature>
<dbReference type="SUPFAM" id="SSF46689">
    <property type="entry name" value="Homeodomain-like"/>
    <property type="match status" value="1"/>
</dbReference>
<dbReference type="GO" id="GO:0003700">
    <property type="term" value="F:DNA-binding transcription factor activity"/>
    <property type="evidence" value="ECO:0007669"/>
    <property type="project" value="InterPro"/>
</dbReference>
<keyword evidence="2" id="KW-0238">DNA-binding</keyword>
<keyword evidence="4" id="KW-1133">Transmembrane helix</keyword>
<evidence type="ECO:0000256" key="2">
    <source>
        <dbReference type="ARBA" id="ARBA00023125"/>
    </source>
</evidence>
<dbReference type="Pfam" id="PF12833">
    <property type="entry name" value="HTH_18"/>
    <property type="match status" value="1"/>
</dbReference>
<dbReference type="SMART" id="SM00342">
    <property type="entry name" value="HTH_ARAC"/>
    <property type="match status" value="1"/>
</dbReference>
<dbReference type="EMBL" id="QREI01000003">
    <property type="protein sequence ID" value="REE25085.1"/>
    <property type="molecule type" value="Genomic_DNA"/>
</dbReference>
<evidence type="ECO:0000313" key="7">
    <source>
        <dbReference type="Proteomes" id="UP000256919"/>
    </source>
</evidence>